<protein>
    <submittedName>
        <fullName evidence="2">Uncharacterized protein</fullName>
    </submittedName>
</protein>
<evidence type="ECO:0000313" key="2">
    <source>
        <dbReference type="EMBL" id="EGG00931.1"/>
    </source>
</evidence>
<dbReference type="OrthoDB" id="10433114at2759"/>
<dbReference type="Proteomes" id="UP000001072">
    <property type="component" value="Unassembled WGS sequence"/>
</dbReference>
<proteinExistence type="predicted"/>
<gene>
    <name evidence="2" type="ORF">MELLADRAFT_111438</name>
</gene>
<sequence length="123" mass="12938">MASAQTPSIRWQNALQPTPDGSQLMPRFQHLTTPGPQIINTSRTPADADSQNSLNNLGHPEATWQVVGAETSGPVNGGSPNANDGNGGNLMKSTPKVGKMAIIGAGKDRTRIAGWFLSPMFSN</sequence>
<feature type="compositionally biased region" description="Polar residues" evidence="1">
    <location>
        <begin position="30"/>
        <end position="56"/>
    </location>
</feature>
<keyword evidence="3" id="KW-1185">Reference proteome</keyword>
<feature type="compositionally biased region" description="Polar residues" evidence="1">
    <location>
        <begin position="1"/>
        <end position="21"/>
    </location>
</feature>
<dbReference type="HOGENOM" id="CLU_2015788_0_0_1"/>
<dbReference type="InParanoid" id="F4S372"/>
<dbReference type="VEuPathDB" id="FungiDB:MELLADRAFT_111438"/>
<evidence type="ECO:0000313" key="3">
    <source>
        <dbReference type="Proteomes" id="UP000001072"/>
    </source>
</evidence>
<feature type="region of interest" description="Disordered" evidence="1">
    <location>
        <begin position="1"/>
        <end position="93"/>
    </location>
</feature>
<accession>F4S372</accession>
<dbReference type="EMBL" id="GL883142">
    <property type="protein sequence ID" value="EGG00931.1"/>
    <property type="molecule type" value="Genomic_DNA"/>
</dbReference>
<dbReference type="AlphaFoldDB" id="F4S372"/>
<dbReference type="KEGG" id="mlr:MELLADRAFT_111438"/>
<organism evidence="3">
    <name type="scientific">Melampsora larici-populina (strain 98AG31 / pathotype 3-4-7)</name>
    <name type="common">Poplar leaf rust fungus</name>
    <dbReference type="NCBI Taxonomy" id="747676"/>
    <lineage>
        <taxon>Eukaryota</taxon>
        <taxon>Fungi</taxon>
        <taxon>Dikarya</taxon>
        <taxon>Basidiomycota</taxon>
        <taxon>Pucciniomycotina</taxon>
        <taxon>Pucciniomycetes</taxon>
        <taxon>Pucciniales</taxon>
        <taxon>Melampsoraceae</taxon>
        <taxon>Melampsora</taxon>
    </lineage>
</organism>
<dbReference type="GeneID" id="18924380"/>
<dbReference type="RefSeq" id="XP_007415779.1">
    <property type="nucleotide sequence ID" value="XM_007415717.1"/>
</dbReference>
<evidence type="ECO:0000256" key="1">
    <source>
        <dbReference type="SAM" id="MobiDB-lite"/>
    </source>
</evidence>
<reference evidence="3" key="1">
    <citation type="journal article" date="2011" name="Proc. Natl. Acad. Sci. U.S.A.">
        <title>Obligate biotrophy features unraveled by the genomic analysis of rust fungi.</title>
        <authorList>
            <person name="Duplessis S."/>
            <person name="Cuomo C.A."/>
            <person name="Lin Y.-C."/>
            <person name="Aerts A."/>
            <person name="Tisserant E."/>
            <person name="Veneault-Fourrey C."/>
            <person name="Joly D.L."/>
            <person name="Hacquard S."/>
            <person name="Amselem J."/>
            <person name="Cantarel B.L."/>
            <person name="Chiu R."/>
            <person name="Coutinho P.M."/>
            <person name="Feau N."/>
            <person name="Field M."/>
            <person name="Frey P."/>
            <person name="Gelhaye E."/>
            <person name="Goldberg J."/>
            <person name="Grabherr M.G."/>
            <person name="Kodira C.D."/>
            <person name="Kohler A."/>
            <person name="Kuees U."/>
            <person name="Lindquist E.A."/>
            <person name="Lucas S.M."/>
            <person name="Mago R."/>
            <person name="Mauceli E."/>
            <person name="Morin E."/>
            <person name="Murat C."/>
            <person name="Pangilinan J.L."/>
            <person name="Park R."/>
            <person name="Pearson M."/>
            <person name="Quesneville H."/>
            <person name="Rouhier N."/>
            <person name="Sakthikumar S."/>
            <person name="Salamov A.A."/>
            <person name="Schmutz J."/>
            <person name="Selles B."/>
            <person name="Shapiro H."/>
            <person name="Tanguay P."/>
            <person name="Tuskan G.A."/>
            <person name="Henrissat B."/>
            <person name="Van de Peer Y."/>
            <person name="Rouze P."/>
            <person name="Ellis J.G."/>
            <person name="Dodds P.N."/>
            <person name="Schein J.E."/>
            <person name="Zhong S."/>
            <person name="Hamelin R.C."/>
            <person name="Grigoriev I.V."/>
            <person name="Szabo L.J."/>
            <person name="Martin F."/>
        </authorList>
    </citation>
    <scope>NUCLEOTIDE SEQUENCE [LARGE SCALE GENOMIC DNA]</scope>
    <source>
        <strain evidence="3">98AG31 / pathotype 3-4-7</strain>
    </source>
</reference>
<name>F4S372_MELLP</name>